<dbReference type="PANTHER" id="PTHR43744:SF12">
    <property type="entry name" value="ABC TRANSPORTER PERMEASE PROTEIN MG189-RELATED"/>
    <property type="match status" value="1"/>
</dbReference>
<reference evidence="9 10" key="1">
    <citation type="journal article" date="2014" name="Int. J. Syst. Evol. Microbiol.">
        <title>Streptomyces hoynatensis sp. nov., isolated from deep marine sediment.</title>
        <authorList>
            <person name="Veyisoglu A."/>
            <person name="Sahin N."/>
        </authorList>
    </citation>
    <scope>NUCLEOTIDE SEQUENCE [LARGE SCALE GENOMIC DNA]</scope>
    <source>
        <strain evidence="9 10">KCTC 29097</strain>
    </source>
</reference>
<keyword evidence="5 7" id="KW-1133">Transmembrane helix</keyword>
<protein>
    <submittedName>
        <fullName evidence="9">Carbohydrate ABC transporter permease</fullName>
    </submittedName>
</protein>
<evidence type="ECO:0000313" key="10">
    <source>
        <dbReference type="Proteomes" id="UP000272474"/>
    </source>
</evidence>
<proteinExistence type="inferred from homology"/>
<accession>A0A3A9ZBG5</accession>
<dbReference type="EMBL" id="RBAL01000002">
    <property type="protein sequence ID" value="RKN45782.1"/>
    <property type="molecule type" value="Genomic_DNA"/>
</dbReference>
<evidence type="ECO:0000256" key="7">
    <source>
        <dbReference type="RuleBase" id="RU363032"/>
    </source>
</evidence>
<dbReference type="Gene3D" id="1.10.3720.10">
    <property type="entry name" value="MetI-like"/>
    <property type="match status" value="1"/>
</dbReference>
<evidence type="ECO:0000256" key="6">
    <source>
        <dbReference type="ARBA" id="ARBA00023136"/>
    </source>
</evidence>
<dbReference type="PROSITE" id="PS50928">
    <property type="entry name" value="ABC_TM1"/>
    <property type="match status" value="1"/>
</dbReference>
<keyword evidence="6 7" id="KW-0472">Membrane</keyword>
<evidence type="ECO:0000256" key="1">
    <source>
        <dbReference type="ARBA" id="ARBA00004651"/>
    </source>
</evidence>
<evidence type="ECO:0000256" key="3">
    <source>
        <dbReference type="ARBA" id="ARBA00022475"/>
    </source>
</evidence>
<evidence type="ECO:0000256" key="2">
    <source>
        <dbReference type="ARBA" id="ARBA00022448"/>
    </source>
</evidence>
<comment type="similarity">
    <text evidence="7">Belongs to the binding-protein-dependent transport system permease family.</text>
</comment>
<gene>
    <name evidence="9" type="ORF">D7294_04825</name>
</gene>
<dbReference type="Pfam" id="PF00528">
    <property type="entry name" value="BPD_transp_1"/>
    <property type="match status" value="1"/>
</dbReference>
<dbReference type="SUPFAM" id="SSF161098">
    <property type="entry name" value="MetI-like"/>
    <property type="match status" value="1"/>
</dbReference>
<feature type="transmembrane region" description="Helical" evidence="7">
    <location>
        <begin position="91"/>
        <end position="115"/>
    </location>
</feature>
<evidence type="ECO:0000313" key="9">
    <source>
        <dbReference type="EMBL" id="RKN45782.1"/>
    </source>
</evidence>
<dbReference type="PANTHER" id="PTHR43744">
    <property type="entry name" value="ABC TRANSPORTER PERMEASE PROTEIN MG189-RELATED-RELATED"/>
    <property type="match status" value="1"/>
</dbReference>
<feature type="transmembrane region" description="Helical" evidence="7">
    <location>
        <begin position="127"/>
        <end position="148"/>
    </location>
</feature>
<dbReference type="AlphaFoldDB" id="A0A3A9ZBG5"/>
<comment type="subcellular location">
    <subcellularLocation>
        <location evidence="1 7">Cell membrane</location>
        <topology evidence="1 7">Multi-pass membrane protein</topology>
    </subcellularLocation>
</comment>
<feature type="domain" description="ABC transmembrane type-1" evidence="8">
    <location>
        <begin position="92"/>
        <end position="281"/>
    </location>
</feature>
<feature type="transmembrane region" description="Helical" evidence="7">
    <location>
        <begin position="31"/>
        <end position="53"/>
    </location>
</feature>
<organism evidence="9 10">
    <name type="scientific">Streptomyces hoynatensis</name>
    <dbReference type="NCBI Taxonomy" id="1141874"/>
    <lineage>
        <taxon>Bacteria</taxon>
        <taxon>Bacillati</taxon>
        <taxon>Actinomycetota</taxon>
        <taxon>Actinomycetes</taxon>
        <taxon>Kitasatosporales</taxon>
        <taxon>Streptomycetaceae</taxon>
        <taxon>Streptomyces</taxon>
    </lineage>
</organism>
<dbReference type="InterPro" id="IPR000515">
    <property type="entry name" value="MetI-like"/>
</dbReference>
<dbReference type="GO" id="GO:0005886">
    <property type="term" value="C:plasma membrane"/>
    <property type="evidence" value="ECO:0007669"/>
    <property type="project" value="UniProtKB-SubCell"/>
</dbReference>
<dbReference type="InterPro" id="IPR035906">
    <property type="entry name" value="MetI-like_sf"/>
</dbReference>
<name>A0A3A9ZBG5_9ACTN</name>
<evidence type="ECO:0000256" key="4">
    <source>
        <dbReference type="ARBA" id="ARBA00022692"/>
    </source>
</evidence>
<dbReference type="OrthoDB" id="2063054at2"/>
<dbReference type="Proteomes" id="UP000272474">
    <property type="component" value="Unassembled WGS sequence"/>
</dbReference>
<keyword evidence="10" id="KW-1185">Reference proteome</keyword>
<dbReference type="RefSeq" id="WP_120675829.1">
    <property type="nucleotide sequence ID" value="NZ_RBAL01000002.1"/>
</dbReference>
<dbReference type="GO" id="GO:0055085">
    <property type="term" value="P:transmembrane transport"/>
    <property type="evidence" value="ECO:0007669"/>
    <property type="project" value="InterPro"/>
</dbReference>
<dbReference type="CDD" id="cd06261">
    <property type="entry name" value="TM_PBP2"/>
    <property type="match status" value="1"/>
</dbReference>
<sequence length="297" mass="32789">MSALTAVRNALLPRGEEDSGGRTARWTPGRIALLCCAILLAVLWLLPLAWALATSLKPDNETTDTGFHWIGSHLTLDAYRKVWESGDLPRWLFNTAYIASVTTVLTVLLTAMAAYGFSRTRFRGQKVLYGLVLAGIMVPPQVLIAPLFAEMVSLHLVDTYWGVILPQVAVPAMVFILVKFFEGLPRELEEAAYVDGAGRWRVFWQIVIPLSRPVLAAVAIFTFIQTWNNFLWPFLVTTDPNGMTLPVGLVNVQSSFGVRYAQMMASVIIGGLPLLVVFVFFQRQIVRGVAHTGLAGQ</sequence>
<feature type="transmembrane region" description="Helical" evidence="7">
    <location>
        <begin position="202"/>
        <end position="224"/>
    </location>
</feature>
<keyword evidence="4 7" id="KW-0812">Transmembrane</keyword>
<feature type="transmembrane region" description="Helical" evidence="7">
    <location>
        <begin position="260"/>
        <end position="281"/>
    </location>
</feature>
<evidence type="ECO:0000259" key="8">
    <source>
        <dbReference type="PROSITE" id="PS50928"/>
    </source>
</evidence>
<keyword evidence="3" id="KW-1003">Cell membrane</keyword>
<keyword evidence="2 7" id="KW-0813">Transport</keyword>
<feature type="transmembrane region" description="Helical" evidence="7">
    <location>
        <begin position="160"/>
        <end position="181"/>
    </location>
</feature>
<comment type="caution">
    <text evidence="9">The sequence shown here is derived from an EMBL/GenBank/DDBJ whole genome shotgun (WGS) entry which is preliminary data.</text>
</comment>
<evidence type="ECO:0000256" key="5">
    <source>
        <dbReference type="ARBA" id="ARBA00022989"/>
    </source>
</evidence>